<feature type="region of interest" description="Disordered" evidence="1">
    <location>
        <begin position="509"/>
        <end position="629"/>
    </location>
</feature>
<proteinExistence type="predicted"/>
<feature type="compositionally biased region" description="Polar residues" evidence="1">
    <location>
        <begin position="786"/>
        <end position="808"/>
    </location>
</feature>
<organism evidence="2 3">
    <name type="scientific">Rhynchophorus ferrugineus</name>
    <name type="common">Red palm weevil</name>
    <name type="synonym">Curculio ferrugineus</name>
    <dbReference type="NCBI Taxonomy" id="354439"/>
    <lineage>
        <taxon>Eukaryota</taxon>
        <taxon>Metazoa</taxon>
        <taxon>Ecdysozoa</taxon>
        <taxon>Arthropoda</taxon>
        <taxon>Hexapoda</taxon>
        <taxon>Insecta</taxon>
        <taxon>Pterygota</taxon>
        <taxon>Neoptera</taxon>
        <taxon>Endopterygota</taxon>
        <taxon>Coleoptera</taxon>
        <taxon>Polyphaga</taxon>
        <taxon>Cucujiformia</taxon>
        <taxon>Curculionidae</taxon>
        <taxon>Dryophthorinae</taxon>
        <taxon>Rhynchophorus</taxon>
    </lineage>
</organism>
<protein>
    <submittedName>
        <fullName evidence="2">Uncharacterized protein</fullName>
    </submittedName>
</protein>
<sequence>MAPLPDNDKAPDKIDKNKQEKSKDRLKGSHKDEKTLSNLNDRELKALLDEAINYKNPKDREGKSELFNDLLLEAEETERIARATSAGGSELVRHCNPTARRHRPNGGSRGRRYGCPSSSGLVGRSVSERGTHGGSLDNLAKEELYETTRRLRGGRKSSTSSSGASSSCGSNQVRVSARQREGGCTSGNQVRWSLPCNVNAGDSSRDFFDETKRPKDVKQKGYTVVDMETEGLLENDHLQRNYEKNIQGSNSNQSGGGGFFSQRENSAVTTITGPKFTTNATLQIKSNCASTNVTNVDESIQLALESGSEKNADSNSIAKMVPVPKYSKVDENGNALQQNKEKKKKKQAEETFVMSQNIAGHKSDIINNIDELVQFIEGDTENKARSTQSSKSKQLHNQHNSEDGGSRTYRKKHSKIVSKENGSTSNSRHELKKSNSLGEISEMKLGREFEGFSGKSYEDNEKVVLRTNKNTTDRARERRSWGNVETPTFQNFYNASSLEHLETSTDNWVVTRPKKKSKKRRNSVSSASAARQNSLNSGITSSVSNEEARSMRGPSPDLGVGANNVKTTRSMPHSEKSNDSSSDVDSVHSLPMDGPISYADIAKNSEKKKPSPEKQEKSLSTKEKSPQVPKHEFDLKYLHKAHNASPLDKFNSSSVSPNVNNSSVNKNIVPDVHNIKSFPAITGTITKTSTAVISSALSHHSGMTTMTTDKAVQSTLAFEESFVREKTSISSVKNNNSGVPLQIVETLTISEVIHSTPATNNLAPLTTVATLNTPVSSKRQPLPTPGATNKTKCNKDTLMNSDTNRDSLGSQHNQMIIARQSEVQNDLPFFSQLMRDTAQYATQRMPPDIMDVSTIEKLHFMNCSLPQIIPGQCSAANNSTQMSFTNLSNTVIARENIGNINHNKNKRKKGGNSSKMNGPKDESGLSSVCDSNLGERNISSILNGVSDETFSSPEPSNQPNSLPPVVILSGHNKDVPSGLVFGFDINEQLLLEDTRGGGEINFIVNTQNISENSNENTLERLNYSKGEELAKRYKPPINDKNQPKHNHEKIVSFISHAWDNIVSQNVQYFSDELYKIQG</sequence>
<feature type="compositionally biased region" description="Low complexity" evidence="1">
    <location>
        <begin position="579"/>
        <end position="589"/>
    </location>
</feature>
<feature type="region of interest" description="Disordered" evidence="1">
    <location>
        <begin position="83"/>
        <end position="174"/>
    </location>
</feature>
<feature type="region of interest" description="Disordered" evidence="1">
    <location>
        <begin position="381"/>
        <end position="439"/>
    </location>
</feature>
<feature type="compositionally biased region" description="Low complexity" evidence="1">
    <location>
        <begin position="156"/>
        <end position="170"/>
    </location>
</feature>
<keyword evidence="3" id="KW-1185">Reference proteome</keyword>
<evidence type="ECO:0000313" key="2">
    <source>
        <dbReference type="EMBL" id="KAF7286652.1"/>
    </source>
</evidence>
<gene>
    <name evidence="2" type="ORF">GWI33_004682</name>
</gene>
<evidence type="ECO:0000256" key="1">
    <source>
        <dbReference type="SAM" id="MobiDB-lite"/>
    </source>
</evidence>
<feature type="compositionally biased region" description="Polar residues" evidence="1">
    <location>
        <begin position="532"/>
        <end position="545"/>
    </location>
</feature>
<feature type="region of interest" description="Disordered" evidence="1">
    <location>
        <begin position="323"/>
        <end position="349"/>
    </location>
</feature>
<feature type="compositionally biased region" description="Basic residues" evidence="1">
    <location>
        <begin position="512"/>
        <end position="522"/>
    </location>
</feature>
<feature type="region of interest" description="Disordered" evidence="1">
    <location>
        <begin position="896"/>
        <end position="929"/>
    </location>
</feature>
<feature type="compositionally biased region" description="Basic and acidic residues" evidence="1">
    <location>
        <begin position="603"/>
        <end position="629"/>
    </location>
</feature>
<evidence type="ECO:0000313" key="3">
    <source>
        <dbReference type="Proteomes" id="UP000625711"/>
    </source>
</evidence>
<feature type="region of interest" description="Disordered" evidence="1">
    <location>
        <begin position="1"/>
        <end position="40"/>
    </location>
</feature>
<feature type="compositionally biased region" description="Polar residues" evidence="1">
    <location>
        <begin position="385"/>
        <end position="398"/>
    </location>
</feature>
<dbReference type="AlphaFoldDB" id="A0A834IT69"/>
<dbReference type="Proteomes" id="UP000625711">
    <property type="component" value="Unassembled WGS sequence"/>
</dbReference>
<accession>A0A834IT69</accession>
<reference evidence="2" key="1">
    <citation type="submission" date="2020-08" db="EMBL/GenBank/DDBJ databases">
        <title>Genome sequencing and assembly of the red palm weevil Rhynchophorus ferrugineus.</title>
        <authorList>
            <person name="Dias G.B."/>
            <person name="Bergman C.M."/>
            <person name="Manee M."/>
        </authorList>
    </citation>
    <scope>NUCLEOTIDE SEQUENCE</scope>
    <source>
        <strain evidence="2">AA-2017</strain>
        <tissue evidence="2">Whole larva</tissue>
    </source>
</reference>
<feature type="compositionally biased region" description="Basic residues" evidence="1">
    <location>
        <begin position="99"/>
        <end position="112"/>
    </location>
</feature>
<feature type="region of interest" description="Disordered" evidence="1">
    <location>
        <begin position="775"/>
        <end position="808"/>
    </location>
</feature>
<dbReference type="OrthoDB" id="6426920at2759"/>
<dbReference type="EMBL" id="JAACXV010000023">
    <property type="protein sequence ID" value="KAF7286652.1"/>
    <property type="molecule type" value="Genomic_DNA"/>
</dbReference>
<feature type="compositionally biased region" description="Basic and acidic residues" evidence="1">
    <location>
        <begin position="139"/>
        <end position="149"/>
    </location>
</feature>
<comment type="caution">
    <text evidence="2">The sequence shown here is derived from an EMBL/GenBank/DDBJ whole genome shotgun (WGS) entry which is preliminary data.</text>
</comment>
<name>A0A834IT69_RHYFE</name>